<protein>
    <recommendedName>
        <fullName evidence="4">Parvulin-like PPIase</fullName>
        <ecNumber evidence="3">5.2.1.8</ecNumber>
    </recommendedName>
    <alternativeName>
        <fullName evidence="6">Peptidyl-prolyl cis-trans isomerase plp</fullName>
    </alternativeName>
    <alternativeName>
        <fullName evidence="7">Rotamase plp</fullName>
    </alternativeName>
</protein>
<evidence type="ECO:0000259" key="10">
    <source>
        <dbReference type="PROSITE" id="PS50198"/>
    </source>
</evidence>
<evidence type="ECO:0000256" key="8">
    <source>
        <dbReference type="PROSITE-ProRule" id="PRU00278"/>
    </source>
</evidence>
<evidence type="ECO:0000256" key="1">
    <source>
        <dbReference type="ARBA" id="ARBA00000971"/>
    </source>
</evidence>
<evidence type="ECO:0000256" key="9">
    <source>
        <dbReference type="SAM" id="SignalP"/>
    </source>
</evidence>
<dbReference type="Pfam" id="PF00639">
    <property type="entry name" value="Rotamase"/>
    <property type="match status" value="1"/>
</dbReference>
<organism evidence="11 12">
    <name type="scientific">Paracoccus pacificus</name>
    <dbReference type="NCBI Taxonomy" id="1463598"/>
    <lineage>
        <taxon>Bacteria</taxon>
        <taxon>Pseudomonadati</taxon>
        <taxon>Pseudomonadota</taxon>
        <taxon>Alphaproteobacteria</taxon>
        <taxon>Rhodobacterales</taxon>
        <taxon>Paracoccaceae</taxon>
        <taxon>Paracoccus</taxon>
    </lineage>
</organism>
<dbReference type="InterPro" id="IPR027304">
    <property type="entry name" value="Trigger_fact/SurA_dom_sf"/>
</dbReference>
<sequence>MRHIRLALLAATTSATLLVPVGAALAADPDTVVATVNDQTITLAQMIAMRNSLPEASQGLSDEAMWSTLLDNLISQTAVAETIEDKLTAGDKAVLEIQKRAYMAGAALEKVAAPEPTEDELKAKYDAVYGTEAKPATEYRAAHILVKTKEEAEAIRKELEGGADFGEQAAAKSTDNSAANKGDLGWFTPDMMVAPFSEAVVKLKPNEISQPVQTDFGWHIIKLLETREVKPPAFDEVKPQLAMQIRRERVDAAIQKTLDDSKITRTEGLDPKLLQDASVLDQ</sequence>
<comment type="caution">
    <text evidence="11">The sequence shown here is derived from an EMBL/GenBank/DDBJ whole genome shotgun (WGS) entry which is preliminary data.</text>
</comment>
<dbReference type="InterPro" id="IPR046357">
    <property type="entry name" value="PPIase_dom_sf"/>
</dbReference>
<name>A0ABW4R9G2_9RHOB</name>
<accession>A0ABW4R9G2</accession>
<dbReference type="PROSITE" id="PS50198">
    <property type="entry name" value="PPIC_PPIASE_2"/>
    <property type="match status" value="1"/>
</dbReference>
<dbReference type="PANTHER" id="PTHR47245:SF2">
    <property type="entry name" value="PEPTIDYL-PROLYL CIS-TRANS ISOMERASE HP_0175-RELATED"/>
    <property type="match status" value="1"/>
</dbReference>
<dbReference type="EC" id="5.2.1.8" evidence="3"/>
<evidence type="ECO:0000256" key="6">
    <source>
        <dbReference type="ARBA" id="ARBA00030642"/>
    </source>
</evidence>
<keyword evidence="8 11" id="KW-0413">Isomerase</keyword>
<comment type="catalytic activity">
    <reaction evidence="1">
        <text>[protein]-peptidylproline (omega=180) = [protein]-peptidylproline (omega=0)</text>
        <dbReference type="Rhea" id="RHEA:16237"/>
        <dbReference type="Rhea" id="RHEA-COMP:10747"/>
        <dbReference type="Rhea" id="RHEA-COMP:10748"/>
        <dbReference type="ChEBI" id="CHEBI:83833"/>
        <dbReference type="ChEBI" id="CHEBI:83834"/>
        <dbReference type="EC" id="5.2.1.8"/>
    </reaction>
</comment>
<evidence type="ECO:0000313" key="12">
    <source>
        <dbReference type="Proteomes" id="UP001597213"/>
    </source>
</evidence>
<gene>
    <name evidence="11" type="ORF">ACFSCT_13230</name>
</gene>
<feature type="domain" description="PpiC" evidence="10">
    <location>
        <begin position="136"/>
        <end position="225"/>
    </location>
</feature>
<dbReference type="GO" id="GO:0016853">
    <property type="term" value="F:isomerase activity"/>
    <property type="evidence" value="ECO:0007669"/>
    <property type="project" value="UniProtKB-KW"/>
</dbReference>
<dbReference type="InterPro" id="IPR050245">
    <property type="entry name" value="PrsA_foldase"/>
</dbReference>
<evidence type="ECO:0000256" key="7">
    <source>
        <dbReference type="ARBA" id="ARBA00031484"/>
    </source>
</evidence>
<evidence type="ECO:0000256" key="2">
    <source>
        <dbReference type="ARBA" id="ARBA00007656"/>
    </source>
</evidence>
<dbReference type="InterPro" id="IPR000297">
    <property type="entry name" value="PPIase_PpiC"/>
</dbReference>
<dbReference type="PANTHER" id="PTHR47245">
    <property type="entry name" value="PEPTIDYLPROLYL ISOMERASE"/>
    <property type="match status" value="1"/>
</dbReference>
<reference evidence="12" key="1">
    <citation type="journal article" date="2019" name="Int. J. Syst. Evol. Microbiol.">
        <title>The Global Catalogue of Microorganisms (GCM) 10K type strain sequencing project: providing services to taxonomists for standard genome sequencing and annotation.</title>
        <authorList>
            <consortium name="The Broad Institute Genomics Platform"/>
            <consortium name="The Broad Institute Genome Sequencing Center for Infectious Disease"/>
            <person name="Wu L."/>
            <person name="Ma J."/>
        </authorList>
    </citation>
    <scope>NUCLEOTIDE SEQUENCE [LARGE SCALE GENOMIC DNA]</scope>
    <source>
        <strain evidence="12">CCUG 56029</strain>
    </source>
</reference>
<dbReference type="Proteomes" id="UP001597213">
    <property type="component" value="Unassembled WGS sequence"/>
</dbReference>
<keyword evidence="12" id="KW-1185">Reference proteome</keyword>
<evidence type="ECO:0000256" key="4">
    <source>
        <dbReference type="ARBA" id="ARBA00018370"/>
    </source>
</evidence>
<dbReference type="SUPFAM" id="SSF109998">
    <property type="entry name" value="Triger factor/SurA peptide-binding domain-like"/>
    <property type="match status" value="1"/>
</dbReference>
<evidence type="ECO:0000256" key="5">
    <source>
        <dbReference type="ARBA" id="ARBA00023110"/>
    </source>
</evidence>
<dbReference type="Gene3D" id="3.10.50.40">
    <property type="match status" value="1"/>
</dbReference>
<comment type="similarity">
    <text evidence="2">Belongs to the PpiC/parvulin rotamase family.</text>
</comment>
<feature type="signal peptide" evidence="9">
    <location>
        <begin position="1"/>
        <end position="26"/>
    </location>
</feature>
<dbReference type="EMBL" id="JBHUEN010000043">
    <property type="protein sequence ID" value="MFD1882680.1"/>
    <property type="molecule type" value="Genomic_DNA"/>
</dbReference>
<dbReference type="RefSeq" id="WP_379143445.1">
    <property type="nucleotide sequence ID" value="NZ_JBHUEN010000043.1"/>
</dbReference>
<evidence type="ECO:0000256" key="3">
    <source>
        <dbReference type="ARBA" id="ARBA00013194"/>
    </source>
</evidence>
<feature type="chain" id="PRO_5045654868" description="Parvulin-like PPIase" evidence="9">
    <location>
        <begin position="27"/>
        <end position="282"/>
    </location>
</feature>
<keyword evidence="5 8" id="KW-0697">Rotamase</keyword>
<evidence type="ECO:0000313" key="11">
    <source>
        <dbReference type="EMBL" id="MFD1882680.1"/>
    </source>
</evidence>
<proteinExistence type="inferred from homology"/>
<keyword evidence="9" id="KW-0732">Signal</keyword>
<dbReference type="SUPFAM" id="SSF54534">
    <property type="entry name" value="FKBP-like"/>
    <property type="match status" value="1"/>
</dbReference>